<gene>
    <name evidence="1" type="ORF">I8J34_13465</name>
</gene>
<proteinExistence type="predicted"/>
<dbReference type="AlphaFoldDB" id="A0A944H8G5"/>
<dbReference type="Proteomes" id="UP000694660">
    <property type="component" value="Unassembled WGS sequence"/>
</dbReference>
<name>A0A944H8G5_DENI1</name>
<dbReference type="EMBL" id="JAEKFT010000014">
    <property type="protein sequence ID" value="MBT0962184.1"/>
    <property type="molecule type" value="Genomic_DNA"/>
</dbReference>
<dbReference type="RefSeq" id="WP_214362112.1">
    <property type="nucleotide sequence ID" value="NZ_JAEKFT010000014.1"/>
</dbReference>
<protein>
    <submittedName>
        <fullName evidence="1">Uncharacterized protein</fullName>
    </submittedName>
</protein>
<evidence type="ECO:0000313" key="1">
    <source>
        <dbReference type="EMBL" id="MBT0962184.1"/>
    </source>
</evidence>
<organism evidence="1 2">
    <name type="scientific">Denitromonas iodatirespirans</name>
    <dbReference type="NCBI Taxonomy" id="2795389"/>
    <lineage>
        <taxon>Bacteria</taxon>
        <taxon>Pseudomonadati</taxon>
        <taxon>Pseudomonadota</taxon>
        <taxon>Betaproteobacteria</taxon>
        <taxon>Rhodocyclales</taxon>
        <taxon>Zoogloeaceae</taxon>
        <taxon>Denitromonas</taxon>
    </lineage>
</organism>
<accession>A0A944H8G5</accession>
<sequence>MIAIAIPVFFMSRFLQLTLGEFGWFRFRPDRNEPAGVALGRLVAGSPRPGDWTLIFVLTHPSDGVGEWYERRKGKGVLILQKIPERKKNFCLNSDGFGCRWYGAAQYPGRIVLWRSDIFWKYFLKRYCSQGMGAVINQECSECGAAKRPSTGFP</sequence>
<comment type="caution">
    <text evidence="1">The sequence shown here is derived from an EMBL/GenBank/DDBJ whole genome shotgun (WGS) entry which is preliminary data.</text>
</comment>
<reference evidence="2" key="1">
    <citation type="journal article" date="2022" name="ISME J.">
        <title>Genetic and phylogenetic analysis of dissimilatory iodate-reducing bacteria identifies potential niches across the world's oceans.</title>
        <authorList>
            <person name="Reyes-Umana V."/>
            <person name="Henning Z."/>
            <person name="Lee K."/>
            <person name="Barnum T.P."/>
            <person name="Coates J.D."/>
        </authorList>
    </citation>
    <scope>NUCLEOTIDE SEQUENCE [LARGE SCALE GENOMIC DNA]</scope>
    <source>
        <strain evidence="2">IR12</strain>
    </source>
</reference>
<keyword evidence="2" id="KW-1185">Reference proteome</keyword>
<evidence type="ECO:0000313" key="2">
    <source>
        <dbReference type="Proteomes" id="UP000694660"/>
    </source>
</evidence>